<dbReference type="InterPro" id="IPR007201">
    <property type="entry name" value="Mei2-like_Rrm_C"/>
</dbReference>
<evidence type="ECO:0000313" key="4">
    <source>
        <dbReference type="Proteomes" id="UP001151760"/>
    </source>
</evidence>
<accession>A0ABQ5JC71</accession>
<dbReference type="PANTHER" id="PTHR11439:SF495">
    <property type="entry name" value="REVERSE TRANSCRIPTASE, RNA-DEPENDENT DNA POLYMERASE-RELATED"/>
    <property type="match status" value="1"/>
</dbReference>
<name>A0ABQ5JC71_9ASTR</name>
<keyword evidence="4" id="KW-1185">Reference proteome</keyword>
<comment type="caution">
    <text evidence="3">The sequence shown here is derived from an EMBL/GenBank/DDBJ whole genome shotgun (WGS) entry which is preliminary data.</text>
</comment>
<protein>
    <submittedName>
        <fullName evidence="3">Retrovirus-related pol polyprotein from transposon TNT 1-94</fullName>
    </submittedName>
</protein>
<gene>
    <name evidence="3" type="ORF">Tco_1132330</name>
</gene>
<dbReference type="EMBL" id="BQNB010021772">
    <property type="protein sequence ID" value="GJU09934.1"/>
    <property type="molecule type" value="Genomic_DNA"/>
</dbReference>
<sequence>MMRGWQVADLTNLETVVNVSPIPTSRIKPSHPSTLILGDPTSRVQTRSKVNKSSKAHAFVSYVQKAKENPIIRTFNIVFEIHKVLDSSEFLPYGKKAIVQMDIGRGRKILMVKFFAPVLDLKPTLIKRFYECTNHSSLVSTIHEKVYKVVKALYGLHQAPRAWYATLSTFLLKNGYRRVESFELCMKSAHIEMSSTGELTSSWPRSQTETPDIISSISQDKYVAEKSLKKFDFAQCLTLCLQSVLVSGLTTPKASPLKSSQKNFLAKQAKPCGRTSATTKLNMVAAEAEYVAAASCCGQVLWIQNQMLDYGFNFMNTKIYIDNESTICIVKNPVYHSKTKHIAIRHHFIRDAYEKKLIQVLKIHTNDNVADLLTKAFDVSRFHGSSVDERGKTHHGKSNLFQETPKPLCSTFLPIDVKHCLNVGYTFVNFTTSEAIWKSQVCIIRTSWLLFKSKKIAQVVRAWIQSKNSLVKHFEDMRLCRPSKEYLLVWFNPPRDVSMSCLTTKGMHTIGVVCTRFNKARVFWGADEEVSVGGLHHESSFRGYDGLTMQPVAPTSPDYVPGLSIPPSPDYVPGPEHPPSPIEIPFVPEPEYPEYLVPSEDEAPMEDQPLPADASPVALSPGYVPDTDPEEDPEEDFTRNLIFTGLIVLCRWRELVLLLRSRIEFGESSSAGVQSTDDSPSDKSLGLLLLDRASVFEVRFEEARDDRAYLGALINTLYRERIQHRRTALAIDREAIYARIAWTSSEDEECSIEEHVRYTRGNKVAT</sequence>
<evidence type="ECO:0000313" key="3">
    <source>
        <dbReference type="EMBL" id="GJU09934.1"/>
    </source>
</evidence>
<feature type="domain" description="Mei2-like C-terminal RNA recognition motif" evidence="2">
    <location>
        <begin position="412"/>
        <end position="474"/>
    </location>
</feature>
<feature type="region of interest" description="Disordered" evidence="1">
    <location>
        <begin position="564"/>
        <end position="585"/>
    </location>
</feature>
<reference evidence="3" key="1">
    <citation type="journal article" date="2022" name="Int. J. Mol. Sci.">
        <title>Draft Genome of Tanacetum Coccineum: Genomic Comparison of Closely Related Tanacetum-Family Plants.</title>
        <authorList>
            <person name="Yamashiro T."/>
            <person name="Shiraishi A."/>
            <person name="Nakayama K."/>
            <person name="Satake H."/>
        </authorList>
    </citation>
    <scope>NUCLEOTIDE SEQUENCE</scope>
</reference>
<organism evidence="3 4">
    <name type="scientific">Tanacetum coccineum</name>
    <dbReference type="NCBI Taxonomy" id="301880"/>
    <lineage>
        <taxon>Eukaryota</taxon>
        <taxon>Viridiplantae</taxon>
        <taxon>Streptophyta</taxon>
        <taxon>Embryophyta</taxon>
        <taxon>Tracheophyta</taxon>
        <taxon>Spermatophyta</taxon>
        <taxon>Magnoliopsida</taxon>
        <taxon>eudicotyledons</taxon>
        <taxon>Gunneridae</taxon>
        <taxon>Pentapetalae</taxon>
        <taxon>asterids</taxon>
        <taxon>campanulids</taxon>
        <taxon>Asterales</taxon>
        <taxon>Asteraceae</taxon>
        <taxon>Asteroideae</taxon>
        <taxon>Anthemideae</taxon>
        <taxon>Anthemidinae</taxon>
        <taxon>Tanacetum</taxon>
    </lineage>
</organism>
<dbReference type="Proteomes" id="UP001151760">
    <property type="component" value="Unassembled WGS sequence"/>
</dbReference>
<proteinExistence type="predicted"/>
<dbReference type="Pfam" id="PF04059">
    <property type="entry name" value="RRM_2"/>
    <property type="match status" value="1"/>
</dbReference>
<evidence type="ECO:0000256" key="1">
    <source>
        <dbReference type="SAM" id="MobiDB-lite"/>
    </source>
</evidence>
<dbReference type="PANTHER" id="PTHR11439">
    <property type="entry name" value="GAG-POL-RELATED RETROTRANSPOSON"/>
    <property type="match status" value="1"/>
</dbReference>
<feature type="region of interest" description="Disordered" evidence="1">
    <location>
        <begin position="601"/>
        <end position="635"/>
    </location>
</feature>
<reference evidence="3" key="2">
    <citation type="submission" date="2022-01" db="EMBL/GenBank/DDBJ databases">
        <authorList>
            <person name="Yamashiro T."/>
            <person name="Shiraishi A."/>
            <person name="Satake H."/>
            <person name="Nakayama K."/>
        </authorList>
    </citation>
    <scope>NUCLEOTIDE SEQUENCE</scope>
</reference>
<evidence type="ECO:0000259" key="2">
    <source>
        <dbReference type="Pfam" id="PF04059"/>
    </source>
</evidence>
<dbReference type="CDD" id="cd09272">
    <property type="entry name" value="RNase_HI_RT_Ty1"/>
    <property type="match status" value="1"/>
</dbReference>